<proteinExistence type="predicted"/>
<feature type="domain" description="Methyltransferase type 11" evidence="1">
    <location>
        <begin position="56"/>
        <end position="160"/>
    </location>
</feature>
<dbReference type="PANTHER" id="PTHR43591">
    <property type="entry name" value="METHYLTRANSFERASE"/>
    <property type="match status" value="1"/>
</dbReference>
<accession>A0A1M4UVQ6</accession>
<dbReference type="Proteomes" id="UP000184295">
    <property type="component" value="Unassembled WGS sequence"/>
</dbReference>
<name>A0A1M4UVQ6_9ACTN</name>
<organism evidence="2 3">
    <name type="scientific">Ferrithrix thermotolerans DSM 19514</name>
    <dbReference type="NCBI Taxonomy" id="1121881"/>
    <lineage>
        <taxon>Bacteria</taxon>
        <taxon>Bacillati</taxon>
        <taxon>Actinomycetota</taxon>
        <taxon>Acidimicrobiia</taxon>
        <taxon>Acidimicrobiales</taxon>
        <taxon>Acidimicrobiaceae</taxon>
        <taxon>Ferrithrix</taxon>
    </lineage>
</organism>
<dbReference type="InterPro" id="IPR013216">
    <property type="entry name" value="Methyltransf_11"/>
</dbReference>
<evidence type="ECO:0000259" key="1">
    <source>
        <dbReference type="Pfam" id="PF08241"/>
    </source>
</evidence>
<dbReference type="EMBL" id="FQUL01000012">
    <property type="protein sequence ID" value="SHE60774.1"/>
    <property type="molecule type" value="Genomic_DNA"/>
</dbReference>
<keyword evidence="2" id="KW-0489">Methyltransferase</keyword>
<dbReference type="Gene3D" id="3.40.50.150">
    <property type="entry name" value="Vaccinia Virus protein VP39"/>
    <property type="match status" value="1"/>
</dbReference>
<dbReference type="SUPFAM" id="SSF53335">
    <property type="entry name" value="S-adenosyl-L-methionine-dependent methyltransferases"/>
    <property type="match status" value="1"/>
</dbReference>
<protein>
    <submittedName>
        <fullName evidence="2">Methyltransferase domain-containing protein</fullName>
    </submittedName>
</protein>
<sequence>MTHTIIDNQISSYIYNYLEKLTDPDSKQLLQYSINLHSAWTSVLDRLEVNDDDSVLDIGTGLGLVPIDLGSKTLAKVTGCDISPKYVSLAKDLLARIRESDMILSNDSISFDVADIESLPYDSNSFSKVIVREVFSYLQNPAKAANEIARVTKLGGKIIVEDIDDSLYITYPEPSQSFEHLLDIVRKLQSDKGGDRKVGRKLSNYLVDAGLSVTKIEVLTDSTHLNSEQIWVEKEFIARQLIAVKPDAVTRGITTIDQFDRAFNSWLTEEIRPGFRMNARVLVWAEKKIDDFQRKVFSIS</sequence>
<dbReference type="AlphaFoldDB" id="A0A1M4UVQ6"/>
<evidence type="ECO:0000313" key="3">
    <source>
        <dbReference type="Proteomes" id="UP000184295"/>
    </source>
</evidence>
<keyword evidence="3" id="KW-1185">Reference proteome</keyword>
<dbReference type="GO" id="GO:0008757">
    <property type="term" value="F:S-adenosylmethionine-dependent methyltransferase activity"/>
    <property type="evidence" value="ECO:0007669"/>
    <property type="project" value="InterPro"/>
</dbReference>
<dbReference type="PANTHER" id="PTHR43591:SF24">
    <property type="entry name" value="2-METHOXY-6-POLYPRENYL-1,4-BENZOQUINOL METHYLASE, MITOCHONDRIAL"/>
    <property type="match status" value="1"/>
</dbReference>
<dbReference type="RefSeq" id="WP_072789761.1">
    <property type="nucleotide sequence ID" value="NZ_FQUL01000012.1"/>
</dbReference>
<reference evidence="3" key="1">
    <citation type="submission" date="2016-11" db="EMBL/GenBank/DDBJ databases">
        <authorList>
            <person name="Varghese N."/>
            <person name="Submissions S."/>
        </authorList>
    </citation>
    <scope>NUCLEOTIDE SEQUENCE [LARGE SCALE GENOMIC DNA]</scope>
    <source>
        <strain evidence="3">DSM 19514</strain>
    </source>
</reference>
<dbReference type="Pfam" id="PF08241">
    <property type="entry name" value="Methyltransf_11"/>
    <property type="match status" value="1"/>
</dbReference>
<dbReference type="CDD" id="cd02440">
    <property type="entry name" value="AdoMet_MTases"/>
    <property type="match status" value="1"/>
</dbReference>
<evidence type="ECO:0000313" key="2">
    <source>
        <dbReference type="EMBL" id="SHE60774.1"/>
    </source>
</evidence>
<dbReference type="InterPro" id="IPR029063">
    <property type="entry name" value="SAM-dependent_MTases_sf"/>
</dbReference>
<keyword evidence="2" id="KW-0808">Transferase</keyword>
<dbReference type="GO" id="GO:0032259">
    <property type="term" value="P:methylation"/>
    <property type="evidence" value="ECO:0007669"/>
    <property type="project" value="UniProtKB-KW"/>
</dbReference>
<dbReference type="STRING" id="1121881.SAMN02745225_01112"/>
<gene>
    <name evidence="2" type="ORF">SAMN02745225_01112</name>
</gene>